<dbReference type="SUPFAM" id="SSF56655">
    <property type="entry name" value="Carbohydrate phosphatase"/>
    <property type="match status" value="1"/>
</dbReference>
<protein>
    <submittedName>
        <fullName evidence="1">Bifunctional inositol-1 monophosphatase/fructose-1,6-bisphosphatase</fullName>
    </submittedName>
</protein>
<evidence type="ECO:0000313" key="1">
    <source>
        <dbReference type="EMBL" id="EQD45333.1"/>
    </source>
</evidence>
<gene>
    <name evidence="1" type="ORF">B1B_13095</name>
</gene>
<reference evidence="1" key="2">
    <citation type="journal article" date="2014" name="ISME J.">
        <title>Microbial stratification in low pH oxic and suboxic macroscopic growths along an acid mine drainage.</title>
        <authorList>
            <person name="Mendez-Garcia C."/>
            <person name="Mesa V."/>
            <person name="Sprenger R.R."/>
            <person name="Richter M."/>
            <person name="Diez M.S."/>
            <person name="Solano J."/>
            <person name="Bargiela R."/>
            <person name="Golyshina O.V."/>
            <person name="Manteca A."/>
            <person name="Ramos J.L."/>
            <person name="Gallego J.R."/>
            <person name="Llorente I."/>
            <person name="Martins Dos Santos V.A."/>
            <person name="Jensen O.N."/>
            <person name="Pelaez A.I."/>
            <person name="Sanchez J."/>
            <person name="Ferrer M."/>
        </authorList>
    </citation>
    <scope>NUCLEOTIDE SEQUENCE</scope>
</reference>
<organism evidence="1">
    <name type="scientific">mine drainage metagenome</name>
    <dbReference type="NCBI Taxonomy" id="410659"/>
    <lineage>
        <taxon>unclassified sequences</taxon>
        <taxon>metagenomes</taxon>
        <taxon>ecological metagenomes</taxon>
    </lineage>
</organism>
<dbReference type="Gene3D" id="3.30.540.10">
    <property type="entry name" value="Fructose-1,6-Bisphosphatase, subunit A, domain 1"/>
    <property type="match status" value="1"/>
</dbReference>
<accession>T0ZKY1</accession>
<feature type="non-terminal residue" evidence="1">
    <location>
        <position position="99"/>
    </location>
</feature>
<dbReference type="EMBL" id="AUZY01008616">
    <property type="protein sequence ID" value="EQD45333.1"/>
    <property type="molecule type" value="Genomic_DNA"/>
</dbReference>
<comment type="caution">
    <text evidence="1">The sequence shown here is derived from an EMBL/GenBank/DDBJ whole genome shotgun (WGS) entry which is preliminary data.</text>
</comment>
<reference evidence="1" key="1">
    <citation type="submission" date="2013-08" db="EMBL/GenBank/DDBJ databases">
        <authorList>
            <person name="Mendez C."/>
            <person name="Richter M."/>
            <person name="Ferrer M."/>
            <person name="Sanchez J."/>
        </authorList>
    </citation>
    <scope>NUCLEOTIDE SEQUENCE</scope>
</reference>
<dbReference type="AlphaFoldDB" id="T0ZKY1"/>
<sequence length="99" mass="11092">MAPNTKIFLEIGHEVMEAIKDSRERGITRGTTGMGADGTNTSVLDKVCEDIIIRRINEYDLPYNIVSEEIGFVDRGYNLNLVIDPLDGTFNAENEIPLY</sequence>
<name>T0ZKY1_9ZZZZ</name>
<proteinExistence type="predicted"/>